<proteinExistence type="predicted"/>
<dbReference type="RefSeq" id="WP_229232256.1">
    <property type="nucleotide sequence ID" value="NZ_AP024525.1"/>
</dbReference>
<accession>A0ABM7PTR7</accession>
<gene>
    <name evidence="1" type="ORF">SCMU_13640</name>
</gene>
<protein>
    <recommendedName>
        <fullName evidence="3">Transposase</fullName>
    </recommendedName>
</protein>
<evidence type="ECO:0000313" key="1">
    <source>
        <dbReference type="EMBL" id="BCT75522.1"/>
    </source>
</evidence>
<dbReference type="Proteomes" id="UP001319861">
    <property type="component" value="Chromosome"/>
</dbReference>
<organism evidence="1 2">
    <name type="scientific">Sinomonas cyclohexanicum</name>
    <name type="common">Corynebacterium cyclohexanicum</name>
    <dbReference type="NCBI Taxonomy" id="322009"/>
    <lineage>
        <taxon>Bacteria</taxon>
        <taxon>Bacillati</taxon>
        <taxon>Actinomycetota</taxon>
        <taxon>Actinomycetes</taxon>
        <taxon>Micrococcales</taxon>
        <taxon>Micrococcaceae</taxon>
        <taxon>Sinomonas</taxon>
    </lineage>
</organism>
<dbReference type="EMBL" id="AP024525">
    <property type="protein sequence ID" value="BCT75522.1"/>
    <property type="molecule type" value="Genomic_DNA"/>
</dbReference>
<name>A0ABM7PTR7_SINCY</name>
<keyword evidence="2" id="KW-1185">Reference proteome</keyword>
<evidence type="ECO:0008006" key="3">
    <source>
        <dbReference type="Google" id="ProtNLM"/>
    </source>
</evidence>
<sequence length="54" mass="5919">MSRARSALYRAARLLGDVEAAGKGPDAYGRRVARRAAYRGTNRALRSVLRMLGL</sequence>
<reference evidence="1 2" key="1">
    <citation type="journal article" date="2021" name="J. Biosci. Bioeng.">
        <title>Identification and characterization of a chc gene cluster responsible for the aromatization pathway of cyclohexanecarboxylate degradation in Sinomonas cyclohexanicum ATCC 51369.</title>
        <authorList>
            <person name="Yamamoto T."/>
            <person name="Hasegawa Y."/>
            <person name="Lau P.C.K."/>
            <person name="Iwaki H."/>
        </authorList>
    </citation>
    <scope>NUCLEOTIDE SEQUENCE [LARGE SCALE GENOMIC DNA]</scope>
    <source>
        <strain evidence="1 2">ATCC 51369</strain>
    </source>
</reference>
<evidence type="ECO:0000313" key="2">
    <source>
        <dbReference type="Proteomes" id="UP001319861"/>
    </source>
</evidence>